<feature type="transmembrane region" description="Helical" evidence="1">
    <location>
        <begin position="240"/>
        <end position="262"/>
    </location>
</feature>
<sequence length="290" mass="30539">MSATPAAYAARRPVAALLFNAMIWGLTWWPMRALQARGMHPLWATAVIFALAVVAIGLWKPRAWRELATQPTLWLILLAAGTTNACFNWGITAGDVVRVVLLFYLMPLWTVVLARLVLHEPVTRAALLRVALALAGAVLVLWPADGEHLSQVQPIDLLGLAGGFSFALNNIMLRRESQRSEGGRGLAMFLGGCLVSLVLTQVLTVPALPPLSAGWLPGVLGLALVYLGSNLALQYGASRLPANVTSVIMLTEVLWAAGSALALGAGVLTPQLALGGALIVAGAALAALRP</sequence>
<dbReference type="Proteomes" id="UP001500279">
    <property type="component" value="Unassembled WGS sequence"/>
</dbReference>
<dbReference type="InterPro" id="IPR037185">
    <property type="entry name" value="EmrE-like"/>
</dbReference>
<feature type="transmembrane region" description="Helical" evidence="1">
    <location>
        <begin position="12"/>
        <end position="29"/>
    </location>
</feature>
<feature type="transmembrane region" description="Helical" evidence="1">
    <location>
        <begin position="125"/>
        <end position="143"/>
    </location>
</feature>
<keyword evidence="4" id="KW-1185">Reference proteome</keyword>
<feature type="transmembrane region" description="Helical" evidence="1">
    <location>
        <begin position="97"/>
        <end position="118"/>
    </location>
</feature>
<keyword evidence="1" id="KW-1133">Transmembrane helix</keyword>
<feature type="domain" description="EamA" evidence="2">
    <location>
        <begin position="15"/>
        <end position="141"/>
    </location>
</feature>
<feature type="transmembrane region" description="Helical" evidence="1">
    <location>
        <begin position="214"/>
        <end position="233"/>
    </location>
</feature>
<evidence type="ECO:0000313" key="3">
    <source>
        <dbReference type="EMBL" id="GAA0761075.1"/>
    </source>
</evidence>
<evidence type="ECO:0000259" key="2">
    <source>
        <dbReference type="Pfam" id="PF00892"/>
    </source>
</evidence>
<evidence type="ECO:0000256" key="1">
    <source>
        <dbReference type="SAM" id="Phobius"/>
    </source>
</evidence>
<feature type="transmembrane region" description="Helical" evidence="1">
    <location>
        <begin position="71"/>
        <end position="91"/>
    </location>
</feature>
<proteinExistence type="predicted"/>
<organism evidence="3 4">
    <name type="scientific">Ideonella azotifigens</name>
    <dbReference type="NCBI Taxonomy" id="513160"/>
    <lineage>
        <taxon>Bacteria</taxon>
        <taxon>Pseudomonadati</taxon>
        <taxon>Pseudomonadota</taxon>
        <taxon>Betaproteobacteria</taxon>
        <taxon>Burkholderiales</taxon>
        <taxon>Sphaerotilaceae</taxon>
        <taxon>Ideonella</taxon>
    </lineage>
</organism>
<gene>
    <name evidence="3" type="ORF">GCM10009107_44420</name>
</gene>
<evidence type="ECO:0000313" key="4">
    <source>
        <dbReference type="Proteomes" id="UP001500279"/>
    </source>
</evidence>
<dbReference type="SUPFAM" id="SSF103481">
    <property type="entry name" value="Multidrug resistance efflux transporter EmrE"/>
    <property type="match status" value="2"/>
</dbReference>
<dbReference type="Pfam" id="PF00892">
    <property type="entry name" value="EamA"/>
    <property type="match status" value="1"/>
</dbReference>
<feature type="transmembrane region" description="Helical" evidence="1">
    <location>
        <begin position="268"/>
        <end position="288"/>
    </location>
</feature>
<feature type="transmembrane region" description="Helical" evidence="1">
    <location>
        <begin position="155"/>
        <end position="173"/>
    </location>
</feature>
<keyword evidence="1" id="KW-0812">Transmembrane</keyword>
<dbReference type="InterPro" id="IPR000620">
    <property type="entry name" value="EamA_dom"/>
</dbReference>
<dbReference type="PANTHER" id="PTHR22911:SF79">
    <property type="entry name" value="MOBA-LIKE NTP TRANSFERASE DOMAIN-CONTAINING PROTEIN"/>
    <property type="match status" value="1"/>
</dbReference>
<accession>A0ABN1KB74</accession>
<comment type="caution">
    <text evidence="3">The sequence shown here is derived from an EMBL/GenBank/DDBJ whole genome shotgun (WGS) entry which is preliminary data.</text>
</comment>
<feature type="transmembrane region" description="Helical" evidence="1">
    <location>
        <begin position="185"/>
        <end position="208"/>
    </location>
</feature>
<name>A0ABN1KB74_9BURK</name>
<dbReference type="EMBL" id="BAAAEW010000026">
    <property type="protein sequence ID" value="GAA0761075.1"/>
    <property type="molecule type" value="Genomic_DNA"/>
</dbReference>
<protein>
    <submittedName>
        <fullName evidence="3">DMT family transporter</fullName>
    </submittedName>
</protein>
<keyword evidence="1" id="KW-0472">Membrane</keyword>
<feature type="transmembrane region" description="Helical" evidence="1">
    <location>
        <begin position="41"/>
        <end position="59"/>
    </location>
</feature>
<dbReference type="RefSeq" id="WP_231012915.1">
    <property type="nucleotide sequence ID" value="NZ_BAAAEW010000026.1"/>
</dbReference>
<reference evidence="3 4" key="1">
    <citation type="journal article" date="2019" name="Int. J. Syst. Evol. Microbiol.">
        <title>The Global Catalogue of Microorganisms (GCM) 10K type strain sequencing project: providing services to taxonomists for standard genome sequencing and annotation.</title>
        <authorList>
            <consortium name="The Broad Institute Genomics Platform"/>
            <consortium name="The Broad Institute Genome Sequencing Center for Infectious Disease"/>
            <person name="Wu L."/>
            <person name="Ma J."/>
        </authorList>
    </citation>
    <scope>NUCLEOTIDE SEQUENCE [LARGE SCALE GENOMIC DNA]</scope>
    <source>
        <strain evidence="3 4">JCM 15503</strain>
    </source>
</reference>
<dbReference type="PANTHER" id="PTHR22911">
    <property type="entry name" value="ACYL-MALONYL CONDENSING ENZYME-RELATED"/>
    <property type="match status" value="1"/>
</dbReference>